<sequence>MSTNDLTIDTQSLPVPEQVLSQPLDRVVELARVWWSGDQPEMIIRPAAQDPKLMGMVLADLAWHFSNAYAAGPGLDQKDSLDRILEGWKDGHKFREDAKPGGNA</sequence>
<dbReference type="Proteomes" id="UP001302493">
    <property type="component" value="Chromosome"/>
</dbReference>
<protein>
    <submittedName>
        <fullName evidence="1">DUF5076 domain-containing protein</fullName>
    </submittedName>
</protein>
<reference evidence="1" key="1">
    <citation type="submission" date="2023-03" db="EMBL/GenBank/DDBJ databases">
        <title>Genome sequence of Brevundimonas nasdae SJTX8.</title>
        <authorList>
            <person name="Liang R."/>
        </authorList>
    </citation>
    <scope>NUCLEOTIDE SEQUENCE</scope>
    <source>
        <strain evidence="1">X8</strain>
    </source>
</reference>
<keyword evidence="2" id="KW-1185">Reference proteome</keyword>
<name>A0ACD4VHN8_9CAUL</name>
<organism evidence="1 2">
    <name type="scientific">Brevundimonas nasdae</name>
    <dbReference type="NCBI Taxonomy" id="172043"/>
    <lineage>
        <taxon>Bacteria</taxon>
        <taxon>Pseudomonadati</taxon>
        <taxon>Pseudomonadota</taxon>
        <taxon>Alphaproteobacteria</taxon>
        <taxon>Caulobacterales</taxon>
        <taxon>Caulobacteraceae</taxon>
        <taxon>Brevundimonas</taxon>
    </lineage>
</organism>
<evidence type="ECO:0000313" key="2">
    <source>
        <dbReference type="Proteomes" id="UP001302493"/>
    </source>
</evidence>
<dbReference type="EMBL" id="CP119180">
    <property type="protein sequence ID" value="WOB77478.1"/>
    <property type="molecule type" value="Genomic_DNA"/>
</dbReference>
<accession>A0ACD4VHN8</accession>
<evidence type="ECO:0000313" key="1">
    <source>
        <dbReference type="EMBL" id="WOB77478.1"/>
    </source>
</evidence>
<gene>
    <name evidence="1" type="ORF">PZA08_08975</name>
</gene>
<proteinExistence type="predicted"/>